<proteinExistence type="predicted"/>
<keyword evidence="2" id="KW-1185">Reference proteome</keyword>
<name>A0ABR2L3Q2_9EUKA</name>
<gene>
    <name evidence="1" type="ORF">M9Y10_000246</name>
</gene>
<protein>
    <submittedName>
        <fullName evidence="1">Uncharacterized protein</fullName>
    </submittedName>
</protein>
<dbReference type="Proteomes" id="UP001470230">
    <property type="component" value="Unassembled WGS sequence"/>
</dbReference>
<evidence type="ECO:0000313" key="2">
    <source>
        <dbReference type="Proteomes" id="UP001470230"/>
    </source>
</evidence>
<evidence type="ECO:0000313" key="1">
    <source>
        <dbReference type="EMBL" id="KAK8898000.1"/>
    </source>
</evidence>
<sequence>MTITFDEIFARKVFFIQTGPNWDKETNILHIKRFELLSANKESTKGIFETAIGSNKDPHKCGVTIRTNETNICTHLLNSSWYQIELRTETSFKGFRLKRFNHSKLRSYKVICTDDSRKPQSS</sequence>
<reference evidence="1 2" key="1">
    <citation type="submission" date="2024-04" db="EMBL/GenBank/DDBJ databases">
        <title>Tritrichomonas musculus Genome.</title>
        <authorList>
            <person name="Alves-Ferreira E."/>
            <person name="Grigg M."/>
            <person name="Lorenzi H."/>
            <person name="Galac M."/>
        </authorList>
    </citation>
    <scope>NUCLEOTIDE SEQUENCE [LARGE SCALE GENOMIC DNA]</scope>
    <source>
        <strain evidence="1 2">EAF2021</strain>
    </source>
</reference>
<accession>A0ABR2L3Q2</accession>
<organism evidence="1 2">
    <name type="scientific">Tritrichomonas musculus</name>
    <dbReference type="NCBI Taxonomy" id="1915356"/>
    <lineage>
        <taxon>Eukaryota</taxon>
        <taxon>Metamonada</taxon>
        <taxon>Parabasalia</taxon>
        <taxon>Tritrichomonadida</taxon>
        <taxon>Tritrichomonadidae</taxon>
        <taxon>Tritrichomonas</taxon>
    </lineage>
</organism>
<comment type="caution">
    <text evidence="1">The sequence shown here is derived from an EMBL/GenBank/DDBJ whole genome shotgun (WGS) entry which is preliminary data.</text>
</comment>
<dbReference type="EMBL" id="JAPFFF010000001">
    <property type="protein sequence ID" value="KAK8898000.1"/>
    <property type="molecule type" value="Genomic_DNA"/>
</dbReference>